<comment type="caution">
    <text evidence="1">The sequence shown here is derived from an EMBL/GenBank/DDBJ whole genome shotgun (WGS) entry which is preliminary data.</text>
</comment>
<gene>
    <name evidence="1" type="ORF">GCM10007391_16240</name>
</gene>
<evidence type="ECO:0008006" key="3">
    <source>
        <dbReference type="Google" id="ProtNLM"/>
    </source>
</evidence>
<accession>A0A918JIY3</accession>
<evidence type="ECO:0000313" key="2">
    <source>
        <dbReference type="Proteomes" id="UP000631300"/>
    </source>
</evidence>
<protein>
    <recommendedName>
        <fullName evidence="3">DUF2237 domain-containing protein</fullName>
    </recommendedName>
</protein>
<dbReference type="RefSeq" id="WP_189405208.1">
    <property type="nucleotide sequence ID" value="NZ_BMXP01000003.1"/>
</dbReference>
<dbReference type="PANTHER" id="PTHR37466:SF1">
    <property type="entry name" value="SLR1628 PROTEIN"/>
    <property type="match status" value="1"/>
</dbReference>
<organism evidence="1 2">
    <name type="scientific">Alteromonas halophila</name>
    <dbReference type="NCBI Taxonomy" id="516698"/>
    <lineage>
        <taxon>Bacteria</taxon>
        <taxon>Pseudomonadati</taxon>
        <taxon>Pseudomonadota</taxon>
        <taxon>Gammaproteobacteria</taxon>
        <taxon>Alteromonadales</taxon>
        <taxon>Alteromonadaceae</taxon>
        <taxon>Alteromonas/Salinimonas group</taxon>
        <taxon>Alteromonas</taxon>
    </lineage>
</organism>
<dbReference type="Pfam" id="PF09996">
    <property type="entry name" value="DUF2237"/>
    <property type="match status" value="1"/>
</dbReference>
<keyword evidence="2" id="KW-1185">Reference proteome</keyword>
<reference evidence="1" key="1">
    <citation type="journal article" date="2014" name="Int. J. Syst. Evol. Microbiol.">
        <title>Complete genome sequence of Corynebacterium casei LMG S-19264T (=DSM 44701T), isolated from a smear-ripened cheese.</title>
        <authorList>
            <consortium name="US DOE Joint Genome Institute (JGI-PGF)"/>
            <person name="Walter F."/>
            <person name="Albersmeier A."/>
            <person name="Kalinowski J."/>
            <person name="Ruckert C."/>
        </authorList>
    </citation>
    <scope>NUCLEOTIDE SEQUENCE</scope>
    <source>
        <strain evidence="1">KCTC 22164</strain>
    </source>
</reference>
<dbReference type="EMBL" id="BMXP01000003">
    <property type="protein sequence ID" value="GGW83496.1"/>
    <property type="molecule type" value="Genomic_DNA"/>
</dbReference>
<dbReference type="AlphaFoldDB" id="A0A918JIY3"/>
<name>A0A918JIY3_9ALTE</name>
<reference evidence="1" key="2">
    <citation type="submission" date="2020-09" db="EMBL/GenBank/DDBJ databases">
        <authorList>
            <person name="Sun Q."/>
            <person name="Kim S."/>
        </authorList>
    </citation>
    <scope>NUCLEOTIDE SEQUENCE</scope>
    <source>
        <strain evidence="1">KCTC 22164</strain>
    </source>
</reference>
<dbReference type="Gene3D" id="3.30.56.110">
    <property type="entry name" value="Protein of unknown function DUF2237"/>
    <property type="match status" value="1"/>
</dbReference>
<dbReference type="Proteomes" id="UP000631300">
    <property type="component" value="Unassembled WGS sequence"/>
</dbReference>
<dbReference type="InterPro" id="IPR018714">
    <property type="entry name" value="DUF2237"/>
</dbReference>
<sequence>MANEKNVYGDPLQLCCGNTGFTREGFCYVPASDIGNHSVCAVVDEAFLKFSLDSGNDLITPRPAQSFPGLKPGDRWCLCAARWLQAYNAGVAPLVNLAATHEKALDIIPLSVLEDYTVAQ</sequence>
<dbReference type="PANTHER" id="PTHR37466">
    <property type="entry name" value="SLR1628 PROTEIN"/>
    <property type="match status" value="1"/>
</dbReference>
<proteinExistence type="predicted"/>
<evidence type="ECO:0000313" key="1">
    <source>
        <dbReference type="EMBL" id="GGW83496.1"/>
    </source>
</evidence>